<dbReference type="SUPFAM" id="SSF89957">
    <property type="entry name" value="MTH1187/YkoF-like"/>
    <property type="match status" value="1"/>
</dbReference>
<dbReference type="GO" id="GO:0005829">
    <property type="term" value="C:cytosol"/>
    <property type="evidence" value="ECO:0007669"/>
    <property type="project" value="TreeGrafter"/>
</dbReference>
<comment type="caution">
    <text evidence="4">The sequence shown here is derived from an EMBL/GenBank/DDBJ whole genome shotgun (WGS) entry which is preliminary data.</text>
</comment>
<dbReference type="eggNOG" id="ENOG502S45I">
    <property type="taxonomic scope" value="Eukaryota"/>
</dbReference>
<dbReference type="PANTHER" id="PTHR33777">
    <property type="entry name" value="UPF0045 PROTEIN ECM15"/>
    <property type="match status" value="1"/>
</dbReference>
<dbReference type="Gene3D" id="3.30.70.930">
    <property type="match status" value="1"/>
</dbReference>
<proteinExistence type="inferred from homology"/>
<name>G7DT09_MIXOS</name>
<evidence type="ECO:0000256" key="1">
    <source>
        <dbReference type="ARBA" id="ARBA00010272"/>
    </source>
</evidence>
<sequence>MYCVADFCLIPMGLSDPSVAIYIAECQRVLKKSGLTYEMHGYGTGLEGEWEQVMNAIRDCHDAVHKMGCPRIATDVRIGTRTDREGASNAAKKQRVVDILQKDESRPA</sequence>
<dbReference type="Proteomes" id="UP000009131">
    <property type="component" value="Unassembled WGS sequence"/>
</dbReference>
<feature type="region of interest" description="Disordered" evidence="2">
    <location>
        <begin position="83"/>
        <end position="108"/>
    </location>
</feature>
<dbReference type="AlphaFoldDB" id="G7DT09"/>
<dbReference type="OrthoDB" id="5587367at2759"/>
<accession>G7DT09</accession>
<dbReference type="HOGENOM" id="CLU_137479_0_1_1"/>
<dbReference type="NCBIfam" id="TIGR00106">
    <property type="entry name" value="MTH1187 family thiamine-binding protein"/>
    <property type="match status" value="1"/>
</dbReference>
<reference evidence="4 5" key="2">
    <citation type="journal article" date="2012" name="Open Biol.">
        <title>Characteristics of nucleosomes and linker DNA regions on the genome of the basidiomycete Mixia osmundae revealed by mono- and dinucleosome mapping.</title>
        <authorList>
            <person name="Nishida H."/>
            <person name="Kondo S."/>
            <person name="Matsumoto T."/>
            <person name="Suzuki Y."/>
            <person name="Yoshikawa H."/>
            <person name="Taylor T.D."/>
            <person name="Sugiyama J."/>
        </authorList>
    </citation>
    <scope>NUCLEOTIDE SEQUENCE [LARGE SCALE GENOMIC DNA]</scope>
    <source>
        <strain evidence="5">CBS 9802 / IAM 14324 / JCM 22182 / KY 12970</strain>
    </source>
</reference>
<comment type="similarity">
    <text evidence="1">Belongs to the UPF0045 family.</text>
</comment>
<dbReference type="InParanoid" id="G7DT09"/>
<dbReference type="InterPro" id="IPR051614">
    <property type="entry name" value="UPF0045_domain"/>
</dbReference>
<feature type="domain" description="Thiamine-binding protein" evidence="3">
    <location>
        <begin position="5"/>
        <end position="87"/>
    </location>
</feature>
<dbReference type="InterPro" id="IPR029756">
    <property type="entry name" value="MTH1187/YkoF-like"/>
</dbReference>
<reference evidence="4 5" key="1">
    <citation type="journal article" date="2011" name="J. Gen. Appl. Microbiol.">
        <title>Draft genome sequencing of the enigmatic basidiomycete Mixia osmundae.</title>
        <authorList>
            <person name="Nishida H."/>
            <person name="Nagatsuka Y."/>
            <person name="Sugiyama J."/>
        </authorList>
    </citation>
    <scope>NUCLEOTIDE SEQUENCE [LARGE SCALE GENOMIC DNA]</scope>
    <source>
        <strain evidence="5">CBS 9802 / IAM 14324 / JCM 22182 / KY 12970</strain>
    </source>
</reference>
<dbReference type="InterPro" id="IPR002767">
    <property type="entry name" value="Thiamine_BP"/>
</dbReference>
<evidence type="ECO:0000256" key="2">
    <source>
        <dbReference type="SAM" id="MobiDB-lite"/>
    </source>
</evidence>
<keyword evidence="5" id="KW-1185">Reference proteome</keyword>
<evidence type="ECO:0000313" key="5">
    <source>
        <dbReference type="Proteomes" id="UP000009131"/>
    </source>
</evidence>
<evidence type="ECO:0000313" key="4">
    <source>
        <dbReference type="EMBL" id="GAA93719.1"/>
    </source>
</evidence>
<protein>
    <recommendedName>
        <fullName evidence="3">Thiamine-binding protein domain-containing protein</fullName>
    </recommendedName>
</protein>
<dbReference type="PANTHER" id="PTHR33777:SF1">
    <property type="entry name" value="UPF0045 PROTEIN ECM15"/>
    <property type="match status" value="1"/>
</dbReference>
<evidence type="ECO:0000259" key="3">
    <source>
        <dbReference type="Pfam" id="PF01910"/>
    </source>
</evidence>
<gene>
    <name evidence="4" type="primary">Mo00365</name>
    <name evidence="4" type="ORF">E5Q_00365</name>
</gene>
<organism evidence="4 5">
    <name type="scientific">Mixia osmundae (strain CBS 9802 / IAM 14324 / JCM 22182 / KY 12970)</name>
    <dbReference type="NCBI Taxonomy" id="764103"/>
    <lineage>
        <taxon>Eukaryota</taxon>
        <taxon>Fungi</taxon>
        <taxon>Dikarya</taxon>
        <taxon>Basidiomycota</taxon>
        <taxon>Pucciniomycotina</taxon>
        <taxon>Mixiomycetes</taxon>
        <taxon>Mixiales</taxon>
        <taxon>Mixiaceae</taxon>
        <taxon>Mixia</taxon>
    </lineage>
</organism>
<dbReference type="EMBL" id="BABT02000023">
    <property type="protein sequence ID" value="GAA93719.1"/>
    <property type="molecule type" value="Genomic_DNA"/>
</dbReference>
<dbReference type="Pfam" id="PF01910">
    <property type="entry name" value="Thiamine_BP"/>
    <property type="match status" value="1"/>
</dbReference>